<dbReference type="AlphaFoldDB" id="A0A9W8H3B2"/>
<organism evidence="1 2">
    <name type="scientific">Coemansia javaensis</name>
    <dbReference type="NCBI Taxonomy" id="2761396"/>
    <lineage>
        <taxon>Eukaryota</taxon>
        <taxon>Fungi</taxon>
        <taxon>Fungi incertae sedis</taxon>
        <taxon>Zoopagomycota</taxon>
        <taxon>Kickxellomycotina</taxon>
        <taxon>Kickxellomycetes</taxon>
        <taxon>Kickxellales</taxon>
        <taxon>Kickxellaceae</taxon>
        <taxon>Coemansia</taxon>
    </lineage>
</organism>
<proteinExistence type="predicted"/>
<comment type="caution">
    <text evidence="1">The sequence shown here is derived from an EMBL/GenBank/DDBJ whole genome shotgun (WGS) entry which is preliminary data.</text>
</comment>
<protein>
    <submittedName>
        <fullName evidence="1">Uncharacterized protein</fullName>
    </submittedName>
</protein>
<dbReference type="Proteomes" id="UP001140217">
    <property type="component" value="Unassembled WGS sequence"/>
</dbReference>
<evidence type="ECO:0000313" key="1">
    <source>
        <dbReference type="EMBL" id="KAJ2777341.1"/>
    </source>
</evidence>
<accession>A0A9W8H3B2</accession>
<reference evidence="1" key="1">
    <citation type="submission" date="2022-07" db="EMBL/GenBank/DDBJ databases">
        <title>Phylogenomic reconstructions and comparative analyses of Kickxellomycotina fungi.</title>
        <authorList>
            <person name="Reynolds N.K."/>
            <person name="Stajich J.E."/>
            <person name="Barry K."/>
            <person name="Grigoriev I.V."/>
            <person name="Crous P."/>
            <person name="Smith M.E."/>
        </authorList>
    </citation>
    <scope>NUCLEOTIDE SEQUENCE</scope>
    <source>
        <strain evidence="1">NBRC 105414</strain>
    </source>
</reference>
<dbReference type="EMBL" id="JANBUL010000298">
    <property type="protein sequence ID" value="KAJ2777341.1"/>
    <property type="molecule type" value="Genomic_DNA"/>
</dbReference>
<keyword evidence="2" id="KW-1185">Reference proteome</keyword>
<evidence type="ECO:0000313" key="2">
    <source>
        <dbReference type="Proteomes" id="UP001140217"/>
    </source>
</evidence>
<gene>
    <name evidence="1" type="ORF">H4R18_005204</name>
</gene>
<name>A0A9W8H3B2_9FUNG</name>
<sequence>MTALRLRAAGEQWDAVHTLHILVGARLDRDMDLDEIACEAQEIAAMLTATLPGRWRSDHSWAGFSIDGDESQDIWFPSLRELDLSTYWEAAADGTDETEPRGRLHFPALKVLKVECGNGILHVLERGVFPARLDLVVVLVAASAVLDILNMVVPNARHFRLILRCDADYDPAKAAAAQRMLDRARDCDEVELRIDGQTLPTQPETLASALVTRLFVSMDIDLGNIVALVRCLPRLSSLAIKSLNARNIPAGISIPEPGADRLVEPISSTLKHVCISFDCNWLLNPEAIVFALKYLLLAVPSLSTFKAYGILDDPMDVFVGSYVGQYPHLARLRHHTSTY</sequence>
<dbReference type="OrthoDB" id="5520676at2759"/>